<name>A0A086A927_FLAHY</name>
<dbReference type="AlphaFoldDB" id="A0A086A927"/>
<evidence type="ECO:0000313" key="3">
    <source>
        <dbReference type="Proteomes" id="UP000028712"/>
    </source>
</evidence>
<reference evidence="2 4" key="2">
    <citation type="submission" date="2016-11" db="EMBL/GenBank/DDBJ databases">
        <title>Whole genomes of Flavobacteriaceae.</title>
        <authorList>
            <person name="Stine C."/>
            <person name="Li C."/>
            <person name="Tadesse D."/>
        </authorList>
    </citation>
    <scope>NUCLEOTIDE SEQUENCE [LARGE SCALE GENOMIC DNA]</scope>
    <source>
        <strain evidence="2 4">ATCC 29551</strain>
    </source>
</reference>
<dbReference type="Proteomes" id="UP000198424">
    <property type="component" value="Unassembled WGS sequence"/>
</dbReference>
<protein>
    <submittedName>
        <fullName evidence="1">Uncharacterized protein</fullName>
    </submittedName>
</protein>
<organism evidence="1 3">
    <name type="scientific">Flavobacterium hydatis</name>
    <name type="common">Cytophaga aquatilis</name>
    <dbReference type="NCBI Taxonomy" id="991"/>
    <lineage>
        <taxon>Bacteria</taxon>
        <taxon>Pseudomonadati</taxon>
        <taxon>Bacteroidota</taxon>
        <taxon>Flavobacteriia</taxon>
        <taxon>Flavobacteriales</taxon>
        <taxon>Flavobacteriaceae</taxon>
        <taxon>Flavobacterium</taxon>
    </lineage>
</organism>
<gene>
    <name evidence="2" type="ORF">B0A62_11065</name>
    <name evidence="1" type="ORF">IW20_17995</name>
</gene>
<comment type="caution">
    <text evidence="1">The sequence shown here is derived from an EMBL/GenBank/DDBJ whole genome shotgun (WGS) entry which is preliminary data.</text>
</comment>
<sequence length="259" mass="29635">MIKEPYYTIDFSATACNFEILINDIPVISMEVNGQVATNVPINYAIYNNGIQNVTTKMTPLLGEISLDPEAALKYNVRLFDVANDEFKFVQDFPIAELPKIEKDQQIPFLTNSAEFSAEIPYSMTKWNDGENLKDVENIKDKLIASYKDLTELLKNEKYDEFVEKIKVREKNMAISMYLSNSDSNARINSLINDAKNGFKVMPFPKDTVIKFYGYGKLATFKKLNGEPALFLYNDETSEELMIDQMFYVPKGKTELEVI</sequence>
<evidence type="ECO:0000313" key="4">
    <source>
        <dbReference type="Proteomes" id="UP000198424"/>
    </source>
</evidence>
<accession>A0A086A927</accession>
<dbReference type="OrthoDB" id="1149023at2"/>
<evidence type="ECO:0000313" key="1">
    <source>
        <dbReference type="EMBL" id="KFF13191.1"/>
    </source>
</evidence>
<proteinExistence type="predicted"/>
<dbReference type="Proteomes" id="UP000028712">
    <property type="component" value="Unassembled WGS sequence"/>
</dbReference>
<keyword evidence="4" id="KW-1185">Reference proteome</keyword>
<dbReference type="EMBL" id="MUGY01000010">
    <property type="protein sequence ID" value="OXA94191.1"/>
    <property type="molecule type" value="Genomic_DNA"/>
</dbReference>
<dbReference type="EMBL" id="JPRM01000029">
    <property type="protein sequence ID" value="KFF13191.1"/>
    <property type="molecule type" value="Genomic_DNA"/>
</dbReference>
<dbReference type="RefSeq" id="WP_035625275.1">
    <property type="nucleotide sequence ID" value="NZ_JBEWQG010000020.1"/>
</dbReference>
<dbReference type="eggNOG" id="ENOG5030GKY">
    <property type="taxonomic scope" value="Bacteria"/>
</dbReference>
<evidence type="ECO:0000313" key="2">
    <source>
        <dbReference type="EMBL" id="OXA94191.1"/>
    </source>
</evidence>
<reference evidence="1 3" key="1">
    <citation type="submission" date="2014-07" db="EMBL/GenBank/DDBJ databases">
        <title>Genome of Flavobacterium hydatis DSM 2063.</title>
        <authorList>
            <person name="Pipes S.E."/>
            <person name="Stropko S.J."/>
            <person name="Newman J.D."/>
        </authorList>
    </citation>
    <scope>NUCLEOTIDE SEQUENCE [LARGE SCALE GENOMIC DNA]</scope>
    <source>
        <strain evidence="1 3">DSM 2063</strain>
    </source>
</reference>
<dbReference type="STRING" id="991.IW20_17995"/>